<feature type="transmembrane region" description="Helical" evidence="1">
    <location>
        <begin position="62"/>
        <end position="83"/>
    </location>
</feature>
<keyword evidence="1" id="KW-0472">Membrane</keyword>
<evidence type="ECO:0000313" key="2">
    <source>
        <dbReference type="EMBL" id="TLX72927.1"/>
    </source>
</evidence>
<feature type="transmembrane region" description="Helical" evidence="1">
    <location>
        <begin position="95"/>
        <end position="119"/>
    </location>
</feature>
<dbReference type="EMBL" id="SWDV01000031">
    <property type="protein sequence ID" value="TLX72927.1"/>
    <property type="molecule type" value="Genomic_DNA"/>
</dbReference>
<proteinExistence type="predicted"/>
<feature type="transmembrane region" description="Helical" evidence="1">
    <location>
        <begin position="31"/>
        <end position="50"/>
    </location>
</feature>
<keyword evidence="1" id="KW-1133">Transmembrane helix</keyword>
<accession>A0A5R9QUC3</accession>
<gene>
    <name evidence="2" type="ORF">FAS41_21950</name>
</gene>
<evidence type="ECO:0000256" key="1">
    <source>
        <dbReference type="SAM" id="Phobius"/>
    </source>
</evidence>
<dbReference type="RefSeq" id="WP_138525529.1">
    <property type="nucleotide sequence ID" value="NZ_JAOCBK010000009.1"/>
</dbReference>
<evidence type="ECO:0000313" key="3">
    <source>
        <dbReference type="Proteomes" id="UP000306635"/>
    </source>
</evidence>
<name>A0A5R9QUC3_9PSED</name>
<dbReference type="Proteomes" id="UP000306635">
    <property type="component" value="Unassembled WGS sequence"/>
</dbReference>
<keyword evidence="1" id="KW-0812">Transmembrane</keyword>
<sequence>MGSFVLLRQGGLGMGWRSVFLGNESPSRARLIAMSSTYAVLGLLGHGLITDFIPTADWLSDGVIPSVLVAGILSLAFYWTLLTDRGHFALETPQLVRWLAVVLAPVLLFMCCLIVLVYAGGDLQARFWGRPQSVTVTLEKQHTNSRRTCHYRLVGEDLKRSLFKHACVQQERYGTLPARAAYVLVGRSSSLGLHIDEIMTSSGERILSPLEALLR</sequence>
<dbReference type="AlphaFoldDB" id="A0A5R9QUC3"/>
<reference evidence="2 3" key="1">
    <citation type="submission" date="2019-04" db="EMBL/GenBank/DDBJ databases">
        <authorList>
            <person name="Li M."/>
        </authorList>
    </citation>
    <scope>NUCLEOTIDE SEQUENCE [LARGE SCALE GENOMIC DNA]</scope>
    <source>
        <strain evidence="2 3">LAM1902</strain>
    </source>
</reference>
<organism evidence="2 3">
    <name type="scientific">Pseudomonas nicosulfuronedens</name>
    <dbReference type="NCBI Taxonomy" id="2571105"/>
    <lineage>
        <taxon>Bacteria</taxon>
        <taxon>Pseudomonadati</taxon>
        <taxon>Pseudomonadota</taxon>
        <taxon>Gammaproteobacteria</taxon>
        <taxon>Pseudomonadales</taxon>
        <taxon>Pseudomonadaceae</taxon>
        <taxon>Pseudomonas</taxon>
    </lineage>
</organism>
<keyword evidence="3" id="KW-1185">Reference proteome</keyword>
<protein>
    <submittedName>
        <fullName evidence="2">Uncharacterized protein</fullName>
    </submittedName>
</protein>
<comment type="caution">
    <text evidence="2">The sequence shown here is derived from an EMBL/GenBank/DDBJ whole genome shotgun (WGS) entry which is preliminary data.</text>
</comment>